<dbReference type="SUPFAM" id="SSF52833">
    <property type="entry name" value="Thioredoxin-like"/>
    <property type="match status" value="1"/>
</dbReference>
<comment type="caution">
    <text evidence="3">The sequence shown here is derived from an EMBL/GenBank/DDBJ whole genome shotgun (WGS) entry which is preliminary data.</text>
</comment>
<dbReference type="InterPro" id="IPR008554">
    <property type="entry name" value="Glutaredoxin-like"/>
</dbReference>
<evidence type="ECO:0000256" key="2">
    <source>
        <dbReference type="SAM" id="MobiDB-lite"/>
    </source>
</evidence>
<dbReference type="Proteomes" id="UP001212841">
    <property type="component" value="Unassembled WGS sequence"/>
</dbReference>
<dbReference type="AlphaFoldDB" id="A0AAD5S384"/>
<dbReference type="InterPro" id="IPR036249">
    <property type="entry name" value="Thioredoxin-like_sf"/>
</dbReference>
<keyword evidence="1" id="KW-0249">Electron transport</keyword>
<keyword evidence="1" id="KW-0813">Transport</keyword>
<dbReference type="PANTHER" id="PTHR33558:SF1">
    <property type="entry name" value="GLUTAREDOXIN-LIKE PROTEIN C5ORF63 HOMOLOG"/>
    <property type="match status" value="1"/>
</dbReference>
<dbReference type="Gene3D" id="3.40.30.10">
    <property type="entry name" value="Glutaredoxin"/>
    <property type="match status" value="1"/>
</dbReference>
<proteinExistence type="inferred from homology"/>
<comment type="similarity">
    <text evidence="1">Belongs to the glutaredoxin family.</text>
</comment>
<dbReference type="PROSITE" id="PS51354">
    <property type="entry name" value="GLUTAREDOXIN_2"/>
    <property type="match status" value="1"/>
</dbReference>
<feature type="compositionally biased region" description="Gly residues" evidence="2">
    <location>
        <begin position="105"/>
        <end position="120"/>
    </location>
</feature>
<dbReference type="EMBL" id="JADGJD010002268">
    <property type="protein sequence ID" value="KAJ3033581.1"/>
    <property type="molecule type" value="Genomic_DNA"/>
</dbReference>
<gene>
    <name evidence="3" type="ORF">HK097_004794</name>
</gene>
<feature type="region of interest" description="Disordered" evidence="2">
    <location>
        <begin position="80"/>
        <end position="120"/>
    </location>
</feature>
<accession>A0AAD5S384</accession>
<keyword evidence="4" id="KW-1185">Reference proteome</keyword>
<evidence type="ECO:0000313" key="4">
    <source>
        <dbReference type="Proteomes" id="UP001212841"/>
    </source>
</evidence>
<protein>
    <recommendedName>
        <fullName evidence="1">Glutaredoxin-like protein</fullName>
    </recommendedName>
</protein>
<organism evidence="3 4">
    <name type="scientific">Rhizophlyctis rosea</name>
    <dbReference type="NCBI Taxonomy" id="64517"/>
    <lineage>
        <taxon>Eukaryota</taxon>
        <taxon>Fungi</taxon>
        <taxon>Fungi incertae sedis</taxon>
        <taxon>Chytridiomycota</taxon>
        <taxon>Chytridiomycota incertae sedis</taxon>
        <taxon>Chytridiomycetes</taxon>
        <taxon>Rhizophlyctidales</taxon>
        <taxon>Rhizophlyctidaceae</taxon>
        <taxon>Rhizophlyctis</taxon>
    </lineage>
</organism>
<dbReference type="InterPro" id="IPR052565">
    <property type="entry name" value="Glutaredoxin-like_YDR286C"/>
</dbReference>
<evidence type="ECO:0000313" key="3">
    <source>
        <dbReference type="EMBL" id="KAJ3033581.1"/>
    </source>
</evidence>
<evidence type="ECO:0000256" key="1">
    <source>
        <dbReference type="RuleBase" id="RU363082"/>
    </source>
</evidence>
<reference evidence="3" key="1">
    <citation type="submission" date="2020-05" db="EMBL/GenBank/DDBJ databases">
        <title>Phylogenomic resolution of chytrid fungi.</title>
        <authorList>
            <person name="Stajich J.E."/>
            <person name="Amses K."/>
            <person name="Simmons R."/>
            <person name="Seto K."/>
            <person name="Myers J."/>
            <person name="Bonds A."/>
            <person name="Quandt C.A."/>
            <person name="Barry K."/>
            <person name="Liu P."/>
            <person name="Grigoriev I."/>
            <person name="Longcore J.E."/>
            <person name="James T.Y."/>
        </authorList>
    </citation>
    <scope>NUCLEOTIDE SEQUENCE</scope>
    <source>
        <strain evidence="3">JEL0318</strain>
    </source>
</reference>
<name>A0AAD5S384_9FUNG</name>
<dbReference type="Pfam" id="PF05768">
    <property type="entry name" value="Glrx-like"/>
    <property type="match status" value="1"/>
</dbReference>
<dbReference type="PANTHER" id="PTHR33558">
    <property type="entry name" value="GLUTAREDOXIN-LIKE PROTEIN C5ORF63 HOMOLOG"/>
    <property type="match status" value="1"/>
</dbReference>
<feature type="compositionally biased region" description="Polar residues" evidence="2">
    <location>
        <begin position="83"/>
        <end position="93"/>
    </location>
</feature>
<sequence length="120" mass="13411">MASKRILTLFTRKYCGICEDAKDQILAIQQKIPFTFNEVDIDQPQHRQYLRKYNFDIPVIHWNDSLLMMHRIERSDLEKALLQETSGKSQVNEGNPARNPSNSSGGSGNGGNSSSGVGSL</sequence>